<dbReference type="Gene3D" id="3.40.50.620">
    <property type="entry name" value="HUPs"/>
    <property type="match status" value="1"/>
</dbReference>
<dbReference type="InterPro" id="IPR006016">
    <property type="entry name" value="UspA"/>
</dbReference>
<feature type="domain" description="UspA" evidence="2">
    <location>
        <begin position="5"/>
        <end position="144"/>
    </location>
</feature>
<name>A0ABQ6YYR2_9ENTE</name>
<dbReference type="SUPFAM" id="SSF52402">
    <property type="entry name" value="Adenine nucleotide alpha hydrolases-like"/>
    <property type="match status" value="1"/>
</dbReference>
<dbReference type="PANTHER" id="PTHR46268">
    <property type="entry name" value="STRESS RESPONSE PROTEIN NHAX"/>
    <property type="match status" value="1"/>
</dbReference>
<accession>A0ABQ6YYR2</accession>
<dbReference type="CDD" id="cd00293">
    <property type="entry name" value="USP-like"/>
    <property type="match status" value="1"/>
</dbReference>
<dbReference type="EMBL" id="MAEL01000042">
    <property type="protein sequence ID" value="KAF1303306.1"/>
    <property type="molecule type" value="Genomic_DNA"/>
</dbReference>
<dbReference type="RefSeq" id="WP_161902321.1">
    <property type="nucleotide sequence ID" value="NZ_MAEL01000042.1"/>
</dbReference>
<evidence type="ECO:0000313" key="4">
    <source>
        <dbReference type="Proteomes" id="UP000782705"/>
    </source>
</evidence>
<sequence>MLASYKKLLIALDGSSQSEKAFAEAVEIAKRNHSEVYLAWIINDVELTTSAYAFSKLLHDEEAFVKDFMEKKAAHVKEAGIHNVHTIIEVGSPKRKIATDLPEEYDIDLIIMGSTGKGALTQALIGSTTAFVVNHAICNVLVVK</sequence>
<reference evidence="3 4" key="1">
    <citation type="submission" date="2016-06" db="EMBL/GenBank/DDBJ databases">
        <title>Four novel species of enterococci isolated from chicken manure.</title>
        <authorList>
            <person name="Van Tyne D."/>
        </authorList>
    </citation>
    <scope>NUCLEOTIDE SEQUENCE [LARGE SCALE GENOMIC DNA]</scope>
    <source>
        <strain evidence="3 4">CU12B</strain>
    </source>
</reference>
<keyword evidence="4" id="KW-1185">Reference proteome</keyword>
<gene>
    <name evidence="3" type="ORF">BAU17_08765</name>
</gene>
<comment type="caution">
    <text evidence="3">The sequence shown here is derived from an EMBL/GenBank/DDBJ whole genome shotgun (WGS) entry which is preliminary data.</text>
</comment>
<proteinExistence type="inferred from homology"/>
<dbReference type="PANTHER" id="PTHR46268:SF6">
    <property type="entry name" value="UNIVERSAL STRESS PROTEIN UP12"/>
    <property type="match status" value="1"/>
</dbReference>
<protein>
    <submittedName>
        <fullName evidence="3">Universal stress protein UspA</fullName>
    </submittedName>
</protein>
<dbReference type="Proteomes" id="UP000782705">
    <property type="component" value="Unassembled WGS sequence"/>
</dbReference>
<comment type="similarity">
    <text evidence="1">Belongs to the universal stress protein A family.</text>
</comment>
<dbReference type="InterPro" id="IPR014729">
    <property type="entry name" value="Rossmann-like_a/b/a_fold"/>
</dbReference>
<dbReference type="Pfam" id="PF00582">
    <property type="entry name" value="Usp"/>
    <property type="match status" value="1"/>
</dbReference>
<dbReference type="InterPro" id="IPR006015">
    <property type="entry name" value="Universal_stress_UspA"/>
</dbReference>
<evidence type="ECO:0000256" key="1">
    <source>
        <dbReference type="ARBA" id="ARBA00008791"/>
    </source>
</evidence>
<evidence type="ECO:0000313" key="3">
    <source>
        <dbReference type="EMBL" id="KAF1303306.1"/>
    </source>
</evidence>
<evidence type="ECO:0000259" key="2">
    <source>
        <dbReference type="Pfam" id="PF00582"/>
    </source>
</evidence>
<dbReference type="PRINTS" id="PR01438">
    <property type="entry name" value="UNVRSLSTRESS"/>
</dbReference>
<organism evidence="3 4">
    <name type="scientific">Candidatus Enterococcus willemsii</name>
    <dbReference type="NCBI Taxonomy" id="1857215"/>
    <lineage>
        <taxon>Bacteria</taxon>
        <taxon>Bacillati</taxon>
        <taxon>Bacillota</taxon>
        <taxon>Bacilli</taxon>
        <taxon>Lactobacillales</taxon>
        <taxon>Enterococcaceae</taxon>
        <taxon>Enterococcus</taxon>
    </lineage>
</organism>